<dbReference type="STRING" id="76595.SAMN05660313_00688"/>
<name>A0A1K1ML07_9FLAO</name>
<dbReference type="EMBL" id="FPIY01000001">
    <property type="protein sequence ID" value="SFW23765.1"/>
    <property type="molecule type" value="Genomic_DNA"/>
</dbReference>
<evidence type="ECO:0000313" key="1">
    <source>
        <dbReference type="EMBL" id="SFW23765.1"/>
    </source>
</evidence>
<gene>
    <name evidence="1" type="ORF">SAMN05660313_00688</name>
</gene>
<dbReference type="RefSeq" id="WP_072302349.1">
    <property type="nucleotide sequence ID" value="NZ_FPIY01000001.1"/>
</dbReference>
<dbReference type="OrthoDB" id="1522859at2"/>
<keyword evidence="2" id="KW-1185">Reference proteome</keyword>
<dbReference type="Proteomes" id="UP000183257">
    <property type="component" value="Unassembled WGS sequence"/>
</dbReference>
<evidence type="ECO:0008006" key="3">
    <source>
        <dbReference type="Google" id="ProtNLM"/>
    </source>
</evidence>
<dbReference type="AlphaFoldDB" id="A0A1K1ML07"/>
<reference evidence="2" key="1">
    <citation type="submission" date="2016-11" db="EMBL/GenBank/DDBJ databases">
        <authorList>
            <person name="Varghese N."/>
            <person name="Submissions S."/>
        </authorList>
    </citation>
    <scope>NUCLEOTIDE SEQUENCE [LARGE SCALE GENOMIC DNA]</scope>
    <source>
        <strain evidence="2">DSM 24786</strain>
    </source>
</reference>
<sequence>MKYKIVLIALLSLNCNCKTVTCSLPIQNYNLDKLTTTLVELKEIDSYGTTLTIPANNYPIYPNCNSNISKKCFVDVLNTEVQKHFTNELAKNLDLVNGKKRTNIFFELDSIGNIINISARSPHPKLKEIGISIIEQIPRMKPYLKNDKPTNLKFDFTILYVVE</sequence>
<protein>
    <recommendedName>
        <fullName evidence="3">TonB protein C-terminal</fullName>
    </recommendedName>
</protein>
<proteinExistence type="predicted"/>
<organism evidence="1 2">
    <name type="scientific">Cellulophaga fucicola</name>
    <dbReference type="NCBI Taxonomy" id="76595"/>
    <lineage>
        <taxon>Bacteria</taxon>
        <taxon>Pseudomonadati</taxon>
        <taxon>Bacteroidota</taxon>
        <taxon>Flavobacteriia</taxon>
        <taxon>Flavobacteriales</taxon>
        <taxon>Flavobacteriaceae</taxon>
        <taxon>Cellulophaga</taxon>
    </lineage>
</organism>
<accession>A0A1K1ML07</accession>
<evidence type="ECO:0000313" key="2">
    <source>
        <dbReference type="Proteomes" id="UP000183257"/>
    </source>
</evidence>